<organism evidence="5">
    <name type="scientific">Stygiella incarcerata</name>
    <dbReference type="NCBI Taxonomy" id="1712417"/>
    <lineage>
        <taxon>Eukaryota</taxon>
        <taxon>Discoba</taxon>
        <taxon>Jakobida</taxon>
        <taxon>Andalucina</taxon>
        <taxon>Stygiellidae</taxon>
        <taxon>Stygiella</taxon>
    </lineage>
</organism>
<sequence>MDETEKKSRTYVTKKHDTLPILQLESDTLNPEPITVPAKLKESAEKFAEQPCIRVEREGEWVSWNWREFHDDVRKTARAFVKAGLSPFGGVCIMGFNSPEWFFSNFGAMFAGGVSAGVYETNGRSSCQHILRTSECEIVVCDSSEKLKKFLPIDEMDKDEEEKEKEK</sequence>
<keyword evidence="1 5" id="KW-0436">Ligase</keyword>
<evidence type="ECO:0000256" key="3">
    <source>
        <dbReference type="ARBA" id="ARBA00023098"/>
    </source>
</evidence>
<gene>
    <name evidence="5" type="primary">LCFACS2</name>
</gene>
<dbReference type="InterPro" id="IPR042099">
    <property type="entry name" value="ANL_N_sf"/>
</dbReference>
<accession>A0A192ZJF2</accession>
<dbReference type="GO" id="GO:0004467">
    <property type="term" value="F:long-chain fatty acid-CoA ligase activity"/>
    <property type="evidence" value="ECO:0007669"/>
    <property type="project" value="TreeGrafter"/>
</dbReference>
<dbReference type="SUPFAM" id="SSF56801">
    <property type="entry name" value="Acetyl-CoA synthetase-like"/>
    <property type="match status" value="1"/>
</dbReference>
<evidence type="ECO:0000259" key="4">
    <source>
        <dbReference type="Pfam" id="PF00501"/>
    </source>
</evidence>
<reference evidence="5" key="1">
    <citation type="journal article" date="2016" name="Mol. Biol. Evol.">
        <title>Novel hydrogenosomes in the microaerophilic jakobid Stygiella incarcerata.</title>
        <authorList>
            <person name="Leger M.M."/>
            <person name="Eme L."/>
            <person name="Hug L.A."/>
            <person name="Roger A.J."/>
        </authorList>
    </citation>
    <scope>NUCLEOTIDE SEQUENCE</scope>
</reference>
<dbReference type="AlphaFoldDB" id="A0A192ZJF2"/>
<keyword evidence="2" id="KW-0276">Fatty acid metabolism</keyword>
<dbReference type="PANTHER" id="PTHR43272:SF32">
    <property type="entry name" value="AMP-DEPENDENT SYNTHETASE_LIGASE DOMAIN-CONTAINING PROTEIN"/>
    <property type="match status" value="1"/>
</dbReference>
<proteinExistence type="evidence at transcript level"/>
<evidence type="ECO:0000256" key="2">
    <source>
        <dbReference type="ARBA" id="ARBA00022832"/>
    </source>
</evidence>
<keyword evidence="3" id="KW-0443">Lipid metabolism</keyword>
<name>A0A192ZJF2_9EUKA</name>
<dbReference type="EMBL" id="KT984621">
    <property type="protein sequence ID" value="ANM86841.1"/>
    <property type="molecule type" value="mRNA"/>
</dbReference>
<feature type="domain" description="AMP-dependent synthetase/ligase" evidence="4">
    <location>
        <begin position="41"/>
        <end position="163"/>
    </location>
</feature>
<dbReference type="GO" id="GO:0016020">
    <property type="term" value="C:membrane"/>
    <property type="evidence" value="ECO:0007669"/>
    <property type="project" value="TreeGrafter"/>
</dbReference>
<dbReference type="Gene3D" id="3.40.50.12780">
    <property type="entry name" value="N-terminal domain of ligase-like"/>
    <property type="match status" value="1"/>
</dbReference>
<protein>
    <submittedName>
        <fullName evidence="5">Long-chain-fatty-acid-CoA-ligase 2</fullName>
    </submittedName>
</protein>
<dbReference type="GO" id="GO:0005783">
    <property type="term" value="C:endoplasmic reticulum"/>
    <property type="evidence" value="ECO:0007669"/>
    <property type="project" value="TreeGrafter"/>
</dbReference>
<dbReference type="InterPro" id="IPR000873">
    <property type="entry name" value="AMP-dep_synth/lig_dom"/>
</dbReference>
<evidence type="ECO:0000256" key="1">
    <source>
        <dbReference type="ARBA" id="ARBA00022598"/>
    </source>
</evidence>
<evidence type="ECO:0000313" key="5">
    <source>
        <dbReference type="EMBL" id="ANM86841.1"/>
    </source>
</evidence>
<dbReference type="Pfam" id="PF00501">
    <property type="entry name" value="AMP-binding"/>
    <property type="match status" value="1"/>
</dbReference>
<dbReference type="PANTHER" id="PTHR43272">
    <property type="entry name" value="LONG-CHAIN-FATTY-ACID--COA LIGASE"/>
    <property type="match status" value="1"/>
</dbReference>
<feature type="non-terminal residue" evidence="5">
    <location>
        <position position="167"/>
    </location>
</feature>